<dbReference type="EMBL" id="JADGMS010000011">
    <property type="protein sequence ID" value="KAF9672900.1"/>
    <property type="molecule type" value="Genomic_DNA"/>
</dbReference>
<dbReference type="Proteomes" id="UP000657918">
    <property type="component" value="Chromosome 11"/>
</dbReference>
<dbReference type="AlphaFoldDB" id="A0A835JL00"/>
<name>A0A835JL00_9ROSI</name>
<protein>
    <submittedName>
        <fullName evidence="1">Uncharacterized protein</fullName>
    </submittedName>
</protein>
<keyword evidence="2" id="KW-1185">Reference proteome</keyword>
<comment type="caution">
    <text evidence="1">The sequence shown here is derived from an EMBL/GenBank/DDBJ whole genome shotgun (WGS) entry which is preliminary data.</text>
</comment>
<accession>A0A835JL00</accession>
<evidence type="ECO:0000313" key="1">
    <source>
        <dbReference type="EMBL" id="KAF9672900.1"/>
    </source>
</evidence>
<evidence type="ECO:0000313" key="2">
    <source>
        <dbReference type="Proteomes" id="UP000657918"/>
    </source>
</evidence>
<gene>
    <name evidence="1" type="ORF">SADUNF_Sadunf11G0092500</name>
</gene>
<proteinExistence type="predicted"/>
<sequence>MGFCFKLGIPLNLRPFHGPDRKTLFSPTLIYICGYPPGSSIVVELPNEGSLVVFHDTKYRSRPVIRNARRKASNVVAAFRRFNNLLRGHHGTSKALKCFHSGP</sequence>
<reference evidence="1 2" key="1">
    <citation type="submission" date="2020-10" db="EMBL/GenBank/DDBJ databases">
        <title>Plant Genome Project.</title>
        <authorList>
            <person name="Zhang R.-G."/>
        </authorList>
    </citation>
    <scope>NUCLEOTIDE SEQUENCE [LARGE SCALE GENOMIC DNA]</scope>
    <source>
        <strain evidence="1">FAFU-HL-1</strain>
        <tissue evidence="1">Leaf</tissue>
    </source>
</reference>
<organism evidence="1 2">
    <name type="scientific">Salix dunnii</name>
    <dbReference type="NCBI Taxonomy" id="1413687"/>
    <lineage>
        <taxon>Eukaryota</taxon>
        <taxon>Viridiplantae</taxon>
        <taxon>Streptophyta</taxon>
        <taxon>Embryophyta</taxon>
        <taxon>Tracheophyta</taxon>
        <taxon>Spermatophyta</taxon>
        <taxon>Magnoliopsida</taxon>
        <taxon>eudicotyledons</taxon>
        <taxon>Gunneridae</taxon>
        <taxon>Pentapetalae</taxon>
        <taxon>rosids</taxon>
        <taxon>fabids</taxon>
        <taxon>Malpighiales</taxon>
        <taxon>Salicaceae</taxon>
        <taxon>Saliceae</taxon>
        <taxon>Salix</taxon>
    </lineage>
</organism>